<gene>
    <name evidence="7" type="ORF">TVAG_007590</name>
</gene>
<dbReference type="KEGG" id="tva:4749687"/>
<evidence type="ECO:0000256" key="5">
    <source>
        <dbReference type="SAM" id="MobiDB-lite"/>
    </source>
</evidence>
<dbReference type="Pfam" id="PF03547">
    <property type="entry name" value="Mem_trans"/>
    <property type="match status" value="1"/>
</dbReference>
<feature type="transmembrane region" description="Helical" evidence="6">
    <location>
        <begin position="180"/>
        <end position="205"/>
    </location>
</feature>
<keyword evidence="8" id="KW-1185">Reference proteome</keyword>
<evidence type="ECO:0000313" key="7">
    <source>
        <dbReference type="EMBL" id="EAX91982.1"/>
    </source>
</evidence>
<dbReference type="RefSeq" id="XP_001304912.1">
    <property type="nucleotide sequence ID" value="XM_001304911.1"/>
</dbReference>
<feature type="region of interest" description="Disordered" evidence="5">
    <location>
        <begin position="70"/>
        <end position="97"/>
    </location>
</feature>
<dbReference type="GO" id="GO:0016020">
    <property type="term" value="C:membrane"/>
    <property type="evidence" value="ECO:0007669"/>
    <property type="project" value="UniProtKB-SubCell"/>
</dbReference>
<sequence length="270" mass="30211">MSIAVCETDHIYYAYPLSSLMFPPGFTIYASLATLVHFLIVIPFHQILALYFVENGVLKLASTKGRQIDDTEKSSVKKPDEPSEFSASTSGTAQILNPEPLLGTPEVKKPKYSRKILIFFSFVNQFTIFALLGIIWSAIGKTFPEFLDTYIGRLEMGTYAAGLFCNGVVMWYHPFKGAPVLDLIFSIICHFCISPVLSGAFSVLLKQDKNITKYLLFANIAPTSIYGYQLSQNLMFGDSIISYTLYWTSFLILPVNLILTAILNLTKLFD</sequence>
<dbReference type="GO" id="GO:0055085">
    <property type="term" value="P:transmembrane transport"/>
    <property type="evidence" value="ECO:0007669"/>
    <property type="project" value="InterPro"/>
</dbReference>
<evidence type="ECO:0000256" key="3">
    <source>
        <dbReference type="ARBA" id="ARBA00022989"/>
    </source>
</evidence>
<reference evidence="7" key="2">
    <citation type="journal article" date="2007" name="Science">
        <title>Draft genome sequence of the sexually transmitted pathogen Trichomonas vaginalis.</title>
        <authorList>
            <person name="Carlton J.M."/>
            <person name="Hirt R.P."/>
            <person name="Silva J.C."/>
            <person name="Delcher A.L."/>
            <person name="Schatz M."/>
            <person name="Zhao Q."/>
            <person name="Wortman J.R."/>
            <person name="Bidwell S.L."/>
            <person name="Alsmark U.C.M."/>
            <person name="Besteiro S."/>
            <person name="Sicheritz-Ponten T."/>
            <person name="Noel C.J."/>
            <person name="Dacks J.B."/>
            <person name="Foster P.G."/>
            <person name="Simillion C."/>
            <person name="Van de Peer Y."/>
            <person name="Miranda-Saavedra D."/>
            <person name="Barton G.J."/>
            <person name="Westrop G.D."/>
            <person name="Mueller S."/>
            <person name="Dessi D."/>
            <person name="Fiori P.L."/>
            <person name="Ren Q."/>
            <person name="Paulsen I."/>
            <person name="Zhang H."/>
            <person name="Bastida-Corcuera F.D."/>
            <person name="Simoes-Barbosa A."/>
            <person name="Brown M.T."/>
            <person name="Hayes R.D."/>
            <person name="Mukherjee M."/>
            <person name="Okumura C.Y."/>
            <person name="Schneider R."/>
            <person name="Smith A.J."/>
            <person name="Vanacova S."/>
            <person name="Villalvazo M."/>
            <person name="Haas B.J."/>
            <person name="Pertea M."/>
            <person name="Feldblyum T.V."/>
            <person name="Utterback T.R."/>
            <person name="Shu C.L."/>
            <person name="Osoegawa K."/>
            <person name="de Jong P.J."/>
            <person name="Hrdy I."/>
            <person name="Horvathova L."/>
            <person name="Zubacova Z."/>
            <person name="Dolezal P."/>
            <person name="Malik S.B."/>
            <person name="Logsdon J.M. Jr."/>
            <person name="Henze K."/>
            <person name="Gupta A."/>
            <person name="Wang C.C."/>
            <person name="Dunne R.L."/>
            <person name="Upcroft J.A."/>
            <person name="Upcroft P."/>
            <person name="White O."/>
            <person name="Salzberg S.L."/>
            <person name="Tang P."/>
            <person name="Chiu C.-H."/>
            <person name="Lee Y.-S."/>
            <person name="Embley T.M."/>
            <person name="Coombs G.H."/>
            <person name="Mottram J.C."/>
            <person name="Tachezy J."/>
            <person name="Fraser-Liggett C.M."/>
            <person name="Johnson P.J."/>
        </authorList>
    </citation>
    <scope>NUCLEOTIDE SEQUENCE [LARGE SCALE GENOMIC DNA]</scope>
    <source>
        <strain evidence="7">G3</strain>
    </source>
</reference>
<evidence type="ECO:0008006" key="9">
    <source>
        <dbReference type="Google" id="ProtNLM"/>
    </source>
</evidence>
<evidence type="ECO:0000256" key="1">
    <source>
        <dbReference type="ARBA" id="ARBA00004141"/>
    </source>
</evidence>
<evidence type="ECO:0000313" key="8">
    <source>
        <dbReference type="Proteomes" id="UP000001542"/>
    </source>
</evidence>
<name>A2FSY6_TRIV3</name>
<dbReference type="InterPro" id="IPR004776">
    <property type="entry name" value="Mem_transp_PIN-like"/>
</dbReference>
<protein>
    <recommendedName>
        <fullName evidence="9">Auxin Efflux Carrier family protein</fullName>
    </recommendedName>
</protein>
<feature type="compositionally biased region" description="Basic and acidic residues" evidence="5">
    <location>
        <begin position="70"/>
        <end position="81"/>
    </location>
</feature>
<feature type="transmembrane region" description="Helical" evidence="6">
    <location>
        <begin position="156"/>
        <end position="173"/>
    </location>
</feature>
<keyword evidence="2 6" id="KW-0812">Transmembrane</keyword>
<feature type="transmembrane region" description="Helical" evidence="6">
    <location>
        <begin position="116"/>
        <end position="136"/>
    </location>
</feature>
<feature type="transmembrane region" description="Helical" evidence="6">
    <location>
        <begin position="240"/>
        <end position="263"/>
    </location>
</feature>
<dbReference type="EMBL" id="DS113998">
    <property type="protein sequence ID" value="EAX91982.1"/>
    <property type="molecule type" value="Genomic_DNA"/>
</dbReference>
<evidence type="ECO:0000256" key="2">
    <source>
        <dbReference type="ARBA" id="ARBA00022692"/>
    </source>
</evidence>
<organism evidence="7 8">
    <name type="scientific">Trichomonas vaginalis (strain ATCC PRA-98 / G3)</name>
    <dbReference type="NCBI Taxonomy" id="412133"/>
    <lineage>
        <taxon>Eukaryota</taxon>
        <taxon>Metamonada</taxon>
        <taxon>Parabasalia</taxon>
        <taxon>Trichomonadida</taxon>
        <taxon>Trichomonadidae</taxon>
        <taxon>Trichomonas</taxon>
    </lineage>
</organism>
<dbReference type="Proteomes" id="UP000001542">
    <property type="component" value="Unassembled WGS sequence"/>
</dbReference>
<dbReference type="VEuPathDB" id="TrichDB:TVAGG3_0349140"/>
<evidence type="ECO:0000256" key="4">
    <source>
        <dbReference type="ARBA" id="ARBA00023136"/>
    </source>
</evidence>
<feature type="transmembrane region" description="Helical" evidence="6">
    <location>
        <begin position="26"/>
        <end position="53"/>
    </location>
</feature>
<feature type="compositionally biased region" description="Polar residues" evidence="5">
    <location>
        <begin position="85"/>
        <end position="95"/>
    </location>
</feature>
<dbReference type="AlphaFoldDB" id="A2FSY6"/>
<accession>A2FSY6</accession>
<evidence type="ECO:0000256" key="6">
    <source>
        <dbReference type="SAM" id="Phobius"/>
    </source>
</evidence>
<reference evidence="7" key="1">
    <citation type="submission" date="2006-10" db="EMBL/GenBank/DDBJ databases">
        <authorList>
            <person name="Amadeo P."/>
            <person name="Zhao Q."/>
            <person name="Wortman J."/>
            <person name="Fraser-Liggett C."/>
            <person name="Carlton J."/>
        </authorList>
    </citation>
    <scope>NUCLEOTIDE SEQUENCE</scope>
    <source>
        <strain evidence="7">G3</strain>
    </source>
</reference>
<keyword evidence="3 6" id="KW-1133">Transmembrane helix</keyword>
<proteinExistence type="predicted"/>
<keyword evidence="4 6" id="KW-0472">Membrane</keyword>
<comment type="subcellular location">
    <subcellularLocation>
        <location evidence="1">Membrane</location>
        <topology evidence="1">Multi-pass membrane protein</topology>
    </subcellularLocation>
</comment>
<dbReference type="VEuPathDB" id="TrichDB:TVAG_007590"/>
<dbReference type="InParanoid" id="A2FSY6"/>